<comment type="caution">
    <text evidence="1">The sequence shown here is derived from an EMBL/GenBank/DDBJ whole genome shotgun (WGS) entry which is preliminary data.</text>
</comment>
<sequence>MINQVSITDENVMRSKKFIVQQDQKRKRKLYGDKKI</sequence>
<gene>
    <name evidence="1" type="ORF">PSON_ATCC_30995.1.T0960104</name>
</gene>
<dbReference type="AlphaFoldDB" id="A0A8S1Q797"/>
<accession>A0A8S1Q797</accession>
<organism evidence="1 2">
    <name type="scientific">Paramecium sonneborni</name>
    <dbReference type="NCBI Taxonomy" id="65129"/>
    <lineage>
        <taxon>Eukaryota</taxon>
        <taxon>Sar</taxon>
        <taxon>Alveolata</taxon>
        <taxon>Ciliophora</taxon>
        <taxon>Intramacronucleata</taxon>
        <taxon>Oligohymenophorea</taxon>
        <taxon>Peniculida</taxon>
        <taxon>Parameciidae</taxon>
        <taxon>Paramecium</taxon>
    </lineage>
</organism>
<dbReference type="Proteomes" id="UP000692954">
    <property type="component" value="Unassembled WGS sequence"/>
</dbReference>
<evidence type="ECO:0000313" key="1">
    <source>
        <dbReference type="EMBL" id="CAD8110641.1"/>
    </source>
</evidence>
<name>A0A8S1Q797_9CILI</name>
<evidence type="ECO:0000313" key="2">
    <source>
        <dbReference type="Proteomes" id="UP000692954"/>
    </source>
</evidence>
<protein>
    <submittedName>
        <fullName evidence="1">Uncharacterized protein</fullName>
    </submittedName>
</protein>
<keyword evidence="2" id="KW-1185">Reference proteome</keyword>
<proteinExistence type="predicted"/>
<dbReference type="EMBL" id="CAJJDN010000096">
    <property type="protein sequence ID" value="CAD8110641.1"/>
    <property type="molecule type" value="Genomic_DNA"/>
</dbReference>
<reference evidence="1" key="1">
    <citation type="submission" date="2021-01" db="EMBL/GenBank/DDBJ databases">
        <authorList>
            <consortium name="Genoscope - CEA"/>
            <person name="William W."/>
        </authorList>
    </citation>
    <scope>NUCLEOTIDE SEQUENCE</scope>
</reference>